<evidence type="ECO:0000259" key="7">
    <source>
        <dbReference type="PROSITE" id="PS50943"/>
    </source>
</evidence>
<dbReference type="STRING" id="1198029.A0A1U7LTI0"/>
<dbReference type="EMBL" id="LXFE01000301">
    <property type="protein sequence ID" value="OLL25852.1"/>
    <property type="molecule type" value="Genomic_DNA"/>
</dbReference>
<accession>A0A1U7LTI0</accession>
<sequence>MIDETPVIIGKRAQNGRTAVAKSAAEINAAMRSGSVVGTEKKYDARTNKAHKDTEGQKMAKVDRENEIRPPEKVSSQIGKFMAQQRGVKGWTQKDLATRVSEKPSVINDYEGGRAIPNQIVLGKLERVLEIKLRGKDIGEQLFKKK</sequence>
<comment type="similarity">
    <text evidence="1">Belongs to the MBF1 family.</text>
</comment>
<dbReference type="GO" id="GO:0140469">
    <property type="term" value="P:GCN2-mediated signaling"/>
    <property type="evidence" value="ECO:0007669"/>
    <property type="project" value="EnsemblFungi"/>
</dbReference>
<organism evidence="8 9">
    <name type="scientific">Neolecta irregularis (strain DAH-3)</name>
    <dbReference type="NCBI Taxonomy" id="1198029"/>
    <lineage>
        <taxon>Eukaryota</taxon>
        <taxon>Fungi</taxon>
        <taxon>Dikarya</taxon>
        <taxon>Ascomycota</taxon>
        <taxon>Taphrinomycotina</taxon>
        <taxon>Neolectales</taxon>
        <taxon>Neolectaceae</taxon>
        <taxon>Neolecta</taxon>
    </lineage>
</organism>
<dbReference type="GO" id="GO:0072344">
    <property type="term" value="P:rescue of stalled ribosome"/>
    <property type="evidence" value="ECO:0007669"/>
    <property type="project" value="EnsemblFungi"/>
</dbReference>
<evidence type="ECO:0000256" key="2">
    <source>
        <dbReference type="ARBA" id="ARBA00023015"/>
    </source>
</evidence>
<proteinExistence type="inferred from homology"/>
<dbReference type="SUPFAM" id="SSF47413">
    <property type="entry name" value="lambda repressor-like DNA-binding domains"/>
    <property type="match status" value="1"/>
</dbReference>
<dbReference type="InterPro" id="IPR001387">
    <property type="entry name" value="Cro/C1-type_HTH"/>
</dbReference>
<dbReference type="Gene3D" id="1.10.260.40">
    <property type="entry name" value="lambda repressor-like DNA-binding domains"/>
    <property type="match status" value="1"/>
</dbReference>
<feature type="domain" description="HTH cro/C1-type" evidence="7">
    <location>
        <begin position="82"/>
        <end position="136"/>
    </location>
</feature>
<dbReference type="GO" id="GO:0005737">
    <property type="term" value="C:cytoplasm"/>
    <property type="evidence" value="ECO:0007669"/>
    <property type="project" value="EnsemblFungi"/>
</dbReference>
<dbReference type="GO" id="GO:1990145">
    <property type="term" value="P:maintenance of translational fidelity"/>
    <property type="evidence" value="ECO:0007669"/>
    <property type="project" value="EnsemblFungi"/>
</dbReference>
<dbReference type="AlphaFoldDB" id="A0A1U7LTI0"/>
<evidence type="ECO:0000313" key="9">
    <source>
        <dbReference type="Proteomes" id="UP000186594"/>
    </source>
</evidence>
<dbReference type="SMART" id="SM00530">
    <property type="entry name" value="HTH_XRE"/>
    <property type="match status" value="1"/>
</dbReference>
<feature type="region of interest" description="Disordered" evidence="6">
    <location>
        <begin position="36"/>
        <end position="76"/>
    </location>
</feature>
<feature type="compositionally biased region" description="Basic and acidic residues" evidence="6">
    <location>
        <begin position="39"/>
        <end position="72"/>
    </location>
</feature>
<protein>
    <submittedName>
        <fullName evidence="8">Multiprotein-bridging factor 1</fullName>
    </submittedName>
</protein>
<dbReference type="PANTHER" id="PTHR10245">
    <property type="entry name" value="ENDOTHELIAL DIFFERENTIATION-RELATED FACTOR 1 MULTIPROTEIN BRIDGING FACTOR 1"/>
    <property type="match status" value="1"/>
</dbReference>
<dbReference type="PROSITE" id="PS50943">
    <property type="entry name" value="HTH_CROC1"/>
    <property type="match status" value="1"/>
</dbReference>
<dbReference type="GO" id="GO:0003677">
    <property type="term" value="F:DNA binding"/>
    <property type="evidence" value="ECO:0007669"/>
    <property type="project" value="UniProtKB-KW"/>
</dbReference>
<dbReference type="GO" id="GO:0043022">
    <property type="term" value="F:ribosome binding"/>
    <property type="evidence" value="ECO:0007669"/>
    <property type="project" value="EnsemblFungi"/>
</dbReference>
<keyword evidence="3" id="KW-0238">DNA-binding</keyword>
<dbReference type="PANTHER" id="PTHR10245:SF15">
    <property type="entry name" value="ENDOTHELIAL DIFFERENTIATION-RELATED FACTOR 1"/>
    <property type="match status" value="1"/>
</dbReference>
<gene>
    <name evidence="8" type="ORF">NEOLI_002713</name>
</gene>
<comment type="caution">
    <text evidence="8">The sequence shown here is derived from an EMBL/GenBank/DDBJ whole genome shotgun (WGS) entry which is preliminary data.</text>
</comment>
<dbReference type="InterPro" id="IPR013729">
    <property type="entry name" value="MBF1_N"/>
</dbReference>
<dbReference type="OMA" id="GKNKSCK"/>
<name>A0A1U7LTI0_NEOID</name>
<dbReference type="Proteomes" id="UP000186594">
    <property type="component" value="Unassembled WGS sequence"/>
</dbReference>
<keyword evidence="4" id="KW-0804">Transcription</keyword>
<reference evidence="8 9" key="1">
    <citation type="submission" date="2016-04" db="EMBL/GenBank/DDBJ databases">
        <title>Evolutionary innovation and constraint leading to complex multicellularity in the Ascomycota.</title>
        <authorList>
            <person name="Cisse O."/>
            <person name="Nguyen A."/>
            <person name="Hewitt D.A."/>
            <person name="Jedd G."/>
            <person name="Stajich J.E."/>
        </authorList>
    </citation>
    <scope>NUCLEOTIDE SEQUENCE [LARGE SCALE GENOMIC DNA]</scope>
    <source>
        <strain evidence="8 9">DAH-3</strain>
    </source>
</reference>
<evidence type="ECO:0000256" key="4">
    <source>
        <dbReference type="ARBA" id="ARBA00023163"/>
    </source>
</evidence>
<evidence type="ECO:0000256" key="6">
    <source>
        <dbReference type="SAM" id="MobiDB-lite"/>
    </source>
</evidence>
<dbReference type="Pfam" id="PF08523">
    <property type="entry name" value="MBF1"/>
    <property type="match status" value="1"/>
</dbReference>
<evidence type="ECO:0000256" key="1">
    <source>
        <dbReference type="ARBA" id="ARBA00009802"/>
    </source>
</evidence>
<evidence type="ECO:0000313" key="8">
    <source>
        <dbReference type="EMBL" id="OLL25852.1"/>
    </source>
</evidence>
<dbReference type="OrthoDB" id="10253401at2759"/>
<dbReference type="Pfam" id="PF01381">
    <property type="entry name" value="HTH_3"/>
    <property type="match status" value="1"/>
</dbReference>
<comment type="function">
    <text evidence="5">Transcriptional coactivator that stimulates GCN4-dependent transcriptional activity by bridging the DNA-binding region of GCN4 and TBP (SPT15), thereby recruiting TBP to GCN4-bound promoters. Involved in induction of the ribosome quality control (RQC) pathway; a pathway that degrades nascent peptide chains during problematic translation. Required to prevent stalled ribosomes from frameshifting.</text>
</comment>
<dbReference type="InterPro" id="IPR010982">
    <property type="entry name" value="Lambda_DNA-bd_dom_sf"/>
</dbReference>
<evidence type="ECO:0000256" key="3">
    <source>
        <dbReference type="ARBA" id="ARBA00023125"/>
    </source>
</evidence>
<keyword evidence="9" id="KW-1185">Reference proteome</keyword>
<dbReference type="CDD" id="cd00093">
    <property type="entry name" value="HTH_XRE"/>
    <property type="match status" value="1"/>
</dbReference>
<dbReference type="GO" id="GO:0005634">
    <property type="term" value="C:nucleus"/>
    <property type="evidence" value="ECO:0007669"/>
    <property type="project" value="EnsemblFungi"/>
</dbReference>
<evidence type="ECO:0000256" key="5">
    <source>
        <dbReference type="ARBA" id="ARBA00035107"/>
    </source>
</evidence>
<keyword evidence="2" id="KW-0805">Transcription regulation</keyword>